<evidence type="ECO:0000256" key="4">
    <source>
        <dbReference type="ARBA" id="ARBA00022989"/>
    </source>
</evidence>
<proteinExistence type="inferred from homology"/>
<feature type="transmembrane region" description="Helical" evidence="6">
    <location>
        <begin position="84"/>
        <end position="106"/>
    </location>
</feature>
<feature type="domain" description="EamA" evidence="7">
    <location>
        <begin position="3"/>
        <end position="157"/>
    </location>
</feature>
<dbReference type="SUPFAM" id="SSF103481">
    <property type="entry name" value="Multidrug resistance efflux transporter EmrE"/>
    <property type="match status" value="1"/>
</dbReference>
<feature type="transmembrane region" description="Helical" evidence="6">
    <location>
        <begin position="168"/>
        <end position="189"/>
    </location>
</feature>
<feature type="transmembrane region" description="Helical" evidence="6">
    <location>
        <begin position="261"/>
        <end position="281"/>
    </location>
</feature>
<dbReference type="InterPro" id="IPR050638">
    <property type="entry name" value="AA-Vitamin_Transporters"/>
</dbReference>
<gene>
    <name evidence="8" type="ORF">NCCP602_23020</name>
</gene>
<accession>A0ABN0SQB0</accession>
<evidence type="ECO:0000256" key="6">
    <source>
        <dbReference type="SAM" id="Phobius"/>
    </source>
</evidence>
<evidence type="ECO:0000259" key="7">
    <source>
        <dbReference type="Pfam" id="PF00892"/>
    </source>
</evidence>
<dbReference type="InterPro" id="IPR037185">
    <property type="entry name" value="EmrE-like"/>
</dbReference>
<sequence>MQIIASLVFVLIWSTGFIVARAIGDAPQTFLFCRFLGAAIILGLACVGLRIVVTRLPHRARLWKPAAALVGESTTEPGAGVRTVWTMLLIGALVNGAYLCLSYFAVVDGFPAGIMALVGGWQPVLTLVLTALLVRRGPNRSVLLGVGVSLIGIAFVLVPGLVGTTGDVSVAHVLLAFTAVTCLSLGTIAQKHVAAHPLLPTLAWQSLGAAGVAFVAAMLADEAGADFGPAFVAGLVWSVLGISVVAMLIMVHLVRVRSASYVSALVLGAPPLAALEAALLFGERLSFVQWTGTVLTLVGVGLVVLVPQGSPPEKDLRPSR</sequence>
<dbReference type="RefSeq" id="WP_339393172.1">
    <property type="nucleotide sequence ID" value="NZ_BAAAAF010000009.1"/>
</dbReference>
<evidence type="ECO:0000256" key="1">
    <source>
        <dbReference type="ARBA" id="ARBA00004141"/>
    </source>
</evidence>
<organism evidence="8 9">
    <name type="scientific">Brevibacterium metallidurans</name>
    <dbReference type="NCBI Taxonomy" id="1482676"/>
    <lineage>
        <taxon>Bacteria</taxon>
        <taxon>Bacillati</taxon>
        <taxon>Actinomycetota</taxon>
        <taxon>Actinomycetes</taxon>
        <taxon>Micrococcales</taxon>
        <taxon>Brevibacteriaceae</taxon>
        <taxon>Brevibacterium</taxon>
    </lineage>
</organism>
<dbReference type="PANTHER" id="PTHR32322:SF2">
    <property type="entry name" value="EAMA DOMAIN-CONTAINING PROTEIN"/>
    <property type="match status" value="1"/>
</dbReference>
<name>A0ABN0SQB0_9MICO</name>
<evidence type="ECO:0000313" key="9">
    <source>
        <dbReference type="Proteomes" id="UP001498238"/>
    </source>
</evidence>
<feature type="transmembrane region" description="Helical" evidence="6">
    <location>
        <begin position="34"/>
        <end position="53"/>
    </location>
</feature>
<dbReference type="InterPro" id="IPR000620">
    <property type="entry name" value="EamA_dom"/>
</dbReference>
<reference evidence="8 9" key="1">
    <citation type="submission" date="2024-01" db="EMBL/GenBank/DDBJ databases">
        <title>Characterization of antibiotic resistant novel bacterial strains and their environmental applications.</title>
        <authorList>
            <person name="Manzoor S."/>
            <person name="Abbas S."/>
            <person name="Arshad M."/>
            <person name="Ahmed I."/>
        </authorList>
    </citation>
    <scope>NUCLEOTIDE SEQUENCE [LARGE SCALE GENOMIC DNA]</scope>
    <source>
        <strain evidence="8 9">NCCP-602</strain>
    </source>
</reference>
<comment type="subcellular location">
    <subcellularLocation>
        <location evidence="1">Membrane</location>
        <topology evidence="1">Multi-pass membrane protein</topology>
    </subcellularLocation>
</comment>
<feature type="transmembrane region" description="Helical" evidence="6">
    <location>
        <begin position="141"/>
        <end position="162"/>
    </location>
</feature>
<feature type="transmembrane region" description="Helical" evidence="6">
    <location>
        <begin position="231"/>
        <end position="254"/>
    </location>
</feature>
<keyword evidence="5 6" id="KW-0472">Membrane</keyword>
<keyword evidence="9" id="KW-1185">Reference proteome</keyword>
<feature type="transmembrane region" description="Helical" evidence="6">
    <location>
        <begin position="112"/>
        <end position="134"/>
    </location>
</feature>
<evidence type="ECO:0000256" key="2">
    <source>
        <dbReference type="ARBA" id="ARBA00007362"/>
    </source>
</evidence>
<feature type="transmembrane region" description="Helical" evidence="6">
    <location>
        <begin position="201"/>
        <end position="219"/>
    </location>
</feature>
<dbReference type="EMBL" id="BAAAAF010000009">
    <property type="protein sequence ID" value="GAA0036341.1"/>
    <property type="molecule type" value="Genomic_DNA"/>
</dbReference>
<comment type="caution">
    <text evidence="8">The sequence shown here is derived from an EMBL/GenBank/DDBJ whole genome shotgun (WGS) entry which is preliminary data.</text>
</comment>
<keyword evidence="4 6" id="KW-1133">Transmembrane helix</keyword>
<dbReference type="Proteomes" id="UP001498238">
    <property type="component" value="Unassembled WGS sequence"/>
</dbReference>
<evidence type="ECO:0000256" key="5">
    <source>
        <dbReference type="ARBA" id="ARBA00023136"/>
    </source>
</evidence>
<evidence type="ECO:0000313" key="8">
    <source>
        <dbReference type="EMBL" id="GAA0036341.1"/>
    </source>
</evidence>
<dbReference type="PANTHER" id="PTHR32322">
    <property type="entry name" value="INNER MEMBRANE TRANSPORTER"/>
    <property type="match status" value="1"/>
</dbReference>
<keyword evidence="3 6" id="KW-0812">Transmembrane</keyword>
<comment type="similarity">
    <text evidence="2">Belongs to the EamA transporter family.</text>
</comment>
<feature type="transmembrane region" description="Helical" evidence="6">
    <location>
        <begin position="287"/>
        <end position="307"/>
    </location>
</feature>
<evidence type="ECO:0000256" key="3">
    <source>
        <dbReference type="ARBA" id="ARBA00022692"/>
    </source>
</evidence>
<dbReference type="Pfam" id="PF00892">
    <property type="entry name" value="EamA"/>
    <property type="match status" value="2"/>
</dbReference>
<protein>
    <submittedName>
        <fullName evidence="8">DMT family transporter</fullName>
    </submittedName>
</protein>
<feature type="domain" description="EamA" evidence="7">
    <location>
        <begin position="173"/>
        <end position="304"/>
    </location>
</feature>